<sequence>MTHNSSPAYMPPRPAADAPLHIVVPLRPGADLDQLRAKLDAVPHLRQRAVRWHVPRARADIVQLSLEAARSAKADGGLVIAAGGDGTINAVATAAWAEGVPMGVLPMGTFNYFARDQSLSLEPQQAVQDVLTALEGGDMRPVGVGFVNQRMFLVNASVGLYPRLLDNRERASRRFGRTRLVAILSSIWSVLRGSASRRWRVSVQPEEGAPLQQQEHLVSTLFVGNNRLQLEQVGIAEAQDVAGGDRLAVVLLRPPEGDASTARMVGNAILGKLGQDESVTSLACTEMVAEPASWKPQRVKVAFDGEREWMPPPIRFRVGERPLWLVAPTATAKDDDPVPETAAAAAEPEPAPVPPAGLAPA</sequence>
<proteinExistence type="predicted"/>
<dbReference type="InterPro" id="IPR017438">
    <property type="entry name" value="ATP-NAD_kinase_N"/>
</dbReference>
<dbReference type="SUPFAM" id="SSF111331">
    <property type="entry name" value="NAD kinase/diacylglycerol kinase-like"/>
    <property type="match status" value="1"/>
</dbReference>
<accession>A0A1I2ED10</accession>
<feature type="compositionally biased region" description="Pro residues" evidence="1">
    <location>
        <begin position="349"/>
        <end position="361"/>
    </location>
</feature>
<feature type="compositionally biased region" description="Low complexity" evidence="1">
    <location>
        <begin position="339"/>
        <end position="348"/>
    </location>
</feature>
<evidence type="ECO:0000259" key="2">
    <source>
        <dbReference type="PROSITE" id="PS50146"/>
    </source>
</evidence>
<name>A0A1I2ED10_9BURK</name>
<dbReference type="InterPro" id="IPR001206">
    <property type="entry name" value="Diacylglycerol_kinase_cat_dom"/>
</dbReference>
<dbReference type="Proteomes" id="UP000199119">
    <property type="component" value="Unassembled WGS sequence"/>
</dbReference>
<dbReference type="Pfam" id="PF00781">
    <property type="entry name" value="DAGK_cat"/>
    <property type="match status" value="1"/>
</dbReference>
<dbReference type="Gene3D" id="3.40.50.10330">
    <property type="entry name" value="Probable inorganic polyphosphate/atp-NAD kinase, domain 1"/>
    <property type="match status" value="1"/>
</dbReference>
<keyword evidence="3" id="KW-0418">Kinase</keyword>
<dbReference type="STRING" id="1177982.SAMN04489711_1077"/>
<dbReference type="InterPro" id="IPR016064">
    <property type="entry name" value="NAD/diacylglycerol_kinase_sf"/>
</dbReference>
<evidence type="ECO:0000313" key="4">
    <source>
        <dbReference type="Proteomes" id="UP000199119"/>
    </source>
</evidence>
<protein>
    <submittedName>
        <fullName evidence="3">Diacylglycerol kinase family enzyme</fullName>
    </submittedName>
</protein>
<keyword evidence="3" id="KW-0808">Transferase</keyword>
<dbReference type="AlphaFoldDB" id="A0A1I2ED10"/>
<dbReference type="PROSITE" id="PS50146">
    <property type="entry name" value="DAGK"/>
    <property type="match status" value="1"/>
</dbReference>
<feature type="region of interest" description="Disordered" evidence="1">
    <location>
        <begin position="329"/>
        <end position="361"/>
    </location>
</feature>
<dbReference type="Gene3D" id="2.60.200.40">
    <property type="match status" value="1"/>
</dbReference>
<dbReference type="GO" id="GO:0016301">
    <property type="term" value="F:kinase activity"/>
    <property type="evidence" value="ECO:0007669"/>
    <property type="project" value="UniProtKB-KW"/>
</dbReference>
<evidence type="ECO:0000313" key="3">
    <source>
        <dbReference type="EMBL" id="SFE90351.1"/>
    </source>
</evidence>
<reference evidence="4" key="1">
    <citation type="submission" date="2016-10" db="EMBL/GenBank/DDBJ databases">
        <authorList>
            <person name="Varghese N."/>
            <person name="Submissions S."/>
        </authorList>
    </citation>
    <scope>NUCLEOTIDE SEQUENCE [LARGE SCALE GENOMIC DNA]</scope>
    <source>
        <strain evidence="4">DSM 27981</strain>
    </source>
</reference>
<feature type="domain" description="DAGKc" evidence="2">
    <location>
        <begin position="66"/>
        <end position="151"/>
    </location>
</feature>
<evidence type="ECO:0000256" key="1">
    <source>
        <dbReference type="SAM" id="MobiDB-lite"/>
    </source>
</evidence>
<dbReference type="RefSeq" id="WP_245785197.1">
    <property type="nucleotide sequence ID" value="NZ_FONX01000007.1"/>
</dbReference>
<keyword evidence="4" id="KW-1185">Reference proteome</keyword>
<organism evidence="3 4">
    <name type="scientific">Paracidovorax wautersii</name>
    <dbReference type="NCBI Taxonomy" id="1177982"/>
    <lineage>
        <taxon>Bacteria</taxon>
        <taxon>Pseudomonadati</taxon>
        <taxon>Pseudomonadota</taxon>
        <taxon>Betaproteobacteria</taxon>
        <taxon>Burkholderiales</taxon>
        <taxon>Comamonadaceae</taxon>
        <taxon>Paracidovorax</taxon>
    </lineage>
</organism>
<dbReference type="EMBL" id="FONX01000007">
    <property type="protein sequence ID" value="SFE90351.1"/>
    <property type="molecule type" value="Genomic_DNA"/>
</dbReference>
<gene>
    <name evidence="3" type="ORF">SAMN04489711_1077</name>
</gene>